<dbReference type="Pfam" id="PF13420">
    <property type="entry name" value="Acetyltransf_4"/>
    <property type="match status" value="1"/>
</dbReference>
<dbReference type="PROSITE" id="PS51186">
    <property type="entry name" value="GNAT"/>
    <property type="match status" value="1"/>
</dbReference>
<gene>
    <name evidence="4" type="ORF">CLPU_21c00340</name>
</gene>
<evidence type="ECO:0000259" key="3">
    <source>
        <dbReference type="PROSITE" id="PS51186"/>
    </source>
</evidence>
<accession>A0A0L0W6V8</accession>
<dbReference type="STRING" id="1503.CLPU_21c00340"/>
<keyword evidence="1 4" id="KW-0808">Transferase</keyword>
<sequence length="160" mass="18812">MIRRATINDLKYILDIYNFYVMNSVSSFDTSIRTVEGGEKWFNEHDDKYPIIVYEDNDIEGWASLSKWASHDGYIGTVELSIYVKHDSKGKQIGKKLFESIIKKAKELNYHCIISRITEGNEVSRKMHENYGFTYIGVMKEVGKKFDKYLDVHLYQYIIE</sequence>
<evidence type="ECO:0000256" key="1">
    <source>
        <dbReference type="ARBA" id="ARBA00022679"/>
    </source>
</evidence>
<keyword evidence="5" id="KW-1185">Reference proteome</keyword>
<protein>
    <submittedName>
        <fullName evidence="4">L-methionine sulfoximine/L-methionine sulfone acetyltransferase</fullName>
    </submittedName>
</protein>
<name>A0A0L0W6V8_GOTPU</name>
<dbReference type="PANTHER" id="PTHR43072:SF23">
    <property type="entry name" value="UPF0039 PROTEIN C11D3.02C"/>
    <property type="match status" value="1"/>
</dbReference>
<dbReference type="RefSeq" id="WP_050378690.1">
    <property type="nucleotide sequence ID" value="NZ_LGSS01000021.1"/>
</dbReference>
<evidence type="ECO:0000313" key="5">
    <source>
        <dbReference type="Proteomes" id="UP000037267"/>
    </source>
</evidence>
<organism evidence="4 5">
    <name type="scientific">Gottschalkia purinilytica</name>
    <name type="common">Clostridium purinilyticum</name>
    <dbReference type="NCBI Taxonomy" id="1503"/>
    <lineage>
        <taxon>Bacteria</taxon>
        <taxon>Bacillati</taxon>
        <taxon>Bacillota</taxon>
        <taxon>Tissierellia</taxon>
        <taxon>Tissierellales</taxon>
        <taxon>Gottschalkiaceae</taxon>
        <taxon>Gottschalkia</taxon>
    </lineage>
</organism>
<dbReference type="Proteomes" id="UP000037267">
    <property type="component" value="Unassembled WGS sequence"/>
</dbReference>
<dbReference type="GO" id="GO:0016747">
    <property type="term" value="F:acyltransferase activity, transferring groups other than amino-acyl groups"/>
    <property type="evidence" value="ECO:0007669"/>
    <property type="project" value="InterPro"/>
</dbReference>
<dbReference type="Gene3D" id="3.40.630.30">
    <property type="match status" value="1"/>
</dbReference>
<evidence type="ECO:0000313" key="4">
    <source>
        <dbReference type="EMBL" id="KNF07216.1"/>
    </source>
</evidence>
<reference evidence="5" key="1">
    <citation type="submission" date="2015-07" db="EMBL/GenBank/DDBJ databases">
        <title>Draft genome sequence of the purine-degrading Gottschalkia purinilyticum DSM 1384 (formerly Clostridium purinilyticum).</title>
        <authorList>
            <person name="Poehlein A."/>
            <person name="Schiel-Bengelsdorf B."/>
            <person name="Bengelsdorf F.R."/>
            <person name="Daniel R."/>
            <person name="Duerre P."/>
        </authorList>
    </citation>
    <scope>NUCLEOTIDE SEQUENCE [LARGE SCALE GENOMIC DNA]</scope>
    <source>
        <strain evidence="5">DSM 1384</strain>
    </source>
</reference>
<dbReference type="EMBL" id="LGSS01000021">
    <property type="protein sequence ID" value="KNF07216.1"/>
    <property type="molecule type" value="Genomic_DNA"/>
</dbReference>
<dbReference type="CDD" id="cd04301">
    <property type="entry name" value="NAT_SF"/>
    <property type="match status" value="1"/>
</dbReference>
<dbReference type="SUPFAM" id="SSF55729">
    <property type="entry name" value="Acyl-CoA N-acyltransferases (Nat)"/>
    <property type="match status" value="1"/>
</dbReference>
<proteinExistence type="predicted"/>
<feature type="domain" description="N-acetyltransferase" evidence="3">
    <location>
        <begin position="1"/>
        <end position="155"/>
    </location>
</feature>
<dbReference type="OrthoDB" id="9798006at2"/>
<evidence type="ECO:0000256" key="2">
    <source>
        <dbReference type="ARBA" id="ARBA00023315"/>
    </source>
</evidence>
<comment type="caution">
    <text evidence="4">The sequence shown here is derived from an EMBL/GenBank/DDBJ whole genome shotgun (WGS) entry which is preliminary data.</text>
</comment>
<keyword evidence="2" id="KW-0012">Acyltransferase</keyword>
<dbReference type="InterPro" id="IPR016181">
    <property type="entry name" value="Acyl_CoA_acyltransferase"/>
</dbReference>
<dbReference type="InterPro" id="IPR000182">
    <property type="entry name" value="GNAT_dom"/>
</dbReference>
<dbReference type="PANTHER" id="PTHR43072">
    <property type="entry name" value="N-ACETYLTRANSFERASE"/>
    <property type="match status" value="1"/>
</dbReference>
<dbReference type="AlphaFoldDB" id="A0A0L0W6V8"/>